<dbReference type="InterPro" id="IPR032314">
    <property type="entry name" value="DUF4845"/>
</dbReference>
<reference evidence="2 3" key="1">
    <citation type="submission" date="2014-06" db="EMBL/GenBank/DDBJ databases">
        <title>Whole Genome Sequences of Three Symbiotic Endozoicomonas Bacteria.</title>
        <authorList>
            <person name="Neave M.J."/>
            <person name="Apprill A."/>
            <person name="Voolstra C.R."/>
        </authorList>
    </citation>
    <scope>NUCLEOTIDE SEQUENCE [LARGE SCALE GENOMIC DNA]</scope>
    <source>
        <strain evidence="2 3">DSM 25634</strain>
    </source>
</reference>
<dbReference type="Pfam" id="PF16137">
    <property type="entry name" value="DUF4845"/>
    <property type="match status" value="1"/>
</dbReference>
<dbReference type="OrthoDB" id="6078083at2"/>
<keyword evidence="3" id="KW-1185">Reference proteome</keyword>
<dbReference type="eggNOG" id="COG4969">
    <property type="taxonomic scope" value="Bacteria"/>
</dbReference>
<organism evidence="2 3">
    <name type="scientific">Endozoicomonas numazuensis</name>
    <dbReference type="NCBI Taxonomy" id="1137799"/>
    <lineage>
        <taxon>Bacteria</taxon>
        <taxon>Pseudomonadati</taxon>
        <taxon>Pseudomonadota</taxon>
        <taxon>Gammaproteobacteria</taxon>
        <taxon>Oceanospirillales</taxon>
        <taxon>Endozoicomonadaceae</taxon>
        <taxon>Endozoicomonas</taxon>
    </lineage>
</organism>
<dbReference type="RefSeq" id="WP_034834964.1">
    <property type="nucleotide sequence ID" value="NZ_JOKH01000002.1"/>
</dbReference>
<keyword evidence="1" id="KW-0472">Membrane</keyword>
<keyword evidence="1" id="KW-0812">Transmembrane</keyword>
<evidence type="ECO:0008006" key="4">
    <source>
        <dbReference type="Google" id="ProtNLM"/>
    </source>
</evidence>
<comment type="caution">
    <text evidence="2">The sequence shown here is derived from an EMBL/GenBank/DDBJ whole genome shotgun (WGS) entry which is preliminary data.</text>
</comment>
<protein>
    <recommendedName>
        <fullName evidence="4">DUF4845 domain-containing protein</fullName>
    </recommendedName>
</protein>
<accession>A0A081NHP3</accession>
<dbReference type="STRING" id="1137799.GZ78_10140"/>
<dbReference type="EMBL" id="JOKH01000002">
    <property type="protein sequence ID" value="KEQ17966.1"/>
    <property type="molecule type" value="Genomic_DNA"/>
</dbReference>
<dbReference type="Proteomes" id="UP000028073">
    <property type="component" value="Unassembled WGS sequence"/>
</dbReference>
<gene>
    <name evidence="2" type="ORF">GZ78_10140</name>
</gene>
<proteinExistence type="predicted"/>
<sequence>MTVAKSRQKGLSTLGWLVAILVGGFMIMLTFKVAPIYLDDYAISKVLTSMDTKTGVKEAGVPQVREWLNKGLMTNRIKLAKGESKVLRDEGKSVAVEIDYERRVHLMYNIDLVLTFEHNWNAKSQ</sequence>
<name>A0A081NHP3_9GAMM</name>
<evidence type="ECO:0000313" key="2">
    <source>
        <dbReference type="EMBL" id="KEQ17966.1"/>
    </source>
</evidence>
<keyword evidence="1" id="KW-1133">Transmembrane helix</keyword>
<dbReference type="AlphaFoldDB" id="A0A081NHP3"/>
<feature type="transmembrane region" description="Helical" evidence="1">
    <location>
        <begin position="14"/>
        <end position="38"/>
    </location>
</feature>
<evidence type="ECO:0000313" key="3">
    <source>
        <dbReference type="Proteomes" id="UP000028073"/>
    </source>
</evidence>
<evidence type="ECO:0000256" key="1">
    <source>
        <dbReference type="SAM" id="Phobius"/>
    </source>
</evidence>